<dbReference type="InterPro" id="IPR046945">
    <property type="entry name" value="RHMD-like"/>
</dbReference>
<dbReference type="GO" id="GO:0016836">
    <property type="term" value="F:hydro-lyase activity"/>
    <property type="evidence" value="ECO:0007669"/>
    <property type="project" value="TreeGrafter"/>
</dbReference>
<dbReference type="InterPro" id="IPR036849">
    <property type="entry name" value="Enolase-like_C_sf"/>
</dbReference>
<dbReference type="EMBL" id="CP022987">
    <property type="protein sequence ID" value="QAA94819.1"/>
    <property type="molecule type" value="Genomic_DNA"/>
</dbReference>
<dbReference type="PANTHER" id="PTHR13794">
    <property type="entry name" value="ENOLASE SUPERFAMILY, MANDELATE RACEMASE"/>
    <property type="match status" value="1"/>
</dbReference>
<dbReference type="InterPro" id="IPR029017">
    <property type="entry name" value="Enolase-like_N"/>
</dbReference>
<dbReference type="PROSITE" id="PS00909">
    <property type="entry name" value="MR_MLE_2"/>
    <property type="match status" value="1"/>
</dbReference>
<dbReference type="OrthoDB" id="8609034at2"/>
<dbReference type="InterPro" id="IPR013342">
    <property type="entry name" value="Mandelate_racemase_C"/>
</dbReference>
<dbReference type="GO" id="GO:0009063">
    <property type="term" value="P:amino acid catabolic process"/>
    <property type="evidence" value="ECO:0007669"/>
    <property type="project" value="InterPro"/>
</dbReference>
<dbReference type="KEGG" id="pus:CKA81_13890"/>
<dbReference type="Pfam" id="PF02746">
    <property type="entry name" value="MR_MLE_N"/>
    <property type="match status" value="1"/>
</dbReference>
<dbReference type="InterPro" id="IPR013341">
    <property type="entry name" value="Mandelate_racemase_N_dom"/>
</dbReference>
<name>A0A410GEX1_9BURK</name>
<gene>
    <name evidence="5" type="ORF">CKA81_13890</name>
</gene>
<dbReference type="InterPro" id="IPR029065">
    <property type="entry name" value="Enolase_C-like"/>
</dbReference>
<evidence type="ECO:0000256" key="2">
    <source>
        <dbReference type="ARBA" id="ARBA00022723"/>
    </source>
</evidence>
<dbReference type="SUPFAM" id="SSF54826">
    <property type="entry name" value="Enolase N-terminal domain-like"/>
    <property type="match status" value="1"/>
</dbReference>
<evidence type="ECO:0000256" key="1">
    <source>
        <dbReference type="ARBA" id="ARBA00001946"/>
    </source>
</evidence>
<dbReference type="SFLD" id="SFLDG00179">
    <property type="entry name" value="mandelate_racemase"/>
    <property type="match status" value="1"/>
</dbReference>
<keyword evidence="3" id="KW-0460">Magnesium</keyword>
<evidence type="ECO:0000256" key="3">
    <source>
        <dbReference type="ARBA" id="ARBA00022842"/>
    </source>
</evidence>
<keyword evidence="2" id="KW-0479">Metal-binding</keyword>
<proteinExistence type="predicted"/>
<dbReference type="SMART" id="SM00922">
    <property type="entry name" value="MR_MLE"/>
    <property type="match status" value="1"/>
</dbReference>
<dbReference type="InterPro" id="IPR018110">
    <property type="entry name" value="Mandel_Rmase/mucon_lact_enz_CS"/>
</dbReference>
<evidence type="ECO:0000313" key="6">
    <source>
        <dbReference type="Proteomes" id="UP000283474"/>
    </source>
</evidence>
<keyword evidence="6" id="KW-1185">Reference proteome</keyword>
<dbReference type="SFLD" id="SFLDS00001">
    <property type="entry name" value="Enolase"/>
    <property type="match status" value="1"/>
</dbReference>
<dbReference type="AlphaFoldDB" id="A0A410GEX1"/>
<dbReference type="GO" id="GO:0016052">
    <property type="term" value="P:carbohydrate catabolic process"/>
    <property type="evidence" value="ECO:0007669"/>
    <property type="project" value="TreeGrafter"/>
</dbReference>
<dbReference type="SUPFAM" id="SSF51604">
    <property type="entry name" value="Enolase C-terminal domain-like"/>
    <property type="match status" value="1"/>
</dbReference>
<dbReference type="GO" id="GO:0000287">
    <property type="term" value="F:magnesium ion binding"/>
    <property type="evidence" value="ECO:0007669"/>
    <property type="project" value="TreeGrafter"/>
</dbReference>
<protein>
    <submittedName>
        <fullName evidence="5">Mandelate racemase</fullName>
    </submittedName>
</protein>
<evidence type="ECO:0000259" key="4">
    <source>
        <dbReference type="SMART" id="SM00922"/>
    </source>
</evidence>
<comment type="cofactor">
    <cofactor evidence="1">
        <name>Mg(2+)</name>
        <dbReference type="ChEBI" id="CHEBI:18420"/>
    </cofactor>
</comment>
<dbReference type="Pfam" id="PF13378">
    <property type="entry name" value="MR_MLE_C"/>
    <property type="match status" value="1"/>
</dbReference>
<dbReference type="Gene3D" id="3.30.390.10">
    <property type="entry name" value="Enolase-like, N-terminal domain"/>
    <property type="match status" value="1"/>
</dbReference>
<dbReference type="PANTHER" id="PTHR13794:SF58">
    <property type="entry name" value="MITOCHONDRIAL ENOLASE SUPERFAMILY MEMBER 1"/>
    <property type="match status" value="1"/>
</dbReference>
<dbReference type="RefSeq" id="WP_128355814.1">
    <property type="nucleotide sequence ID" value="NZ_CP022987.1"/>
</dbReference>
<dbReference type="Gene3D" id="3.20.20.120">
    <property type="entry name" value="Enolase-like C-terminal domain"/>
    <property type="match status" value="1"/>
</dbReference>
<feature type="domain" description="Mandelate racemase/muconate lactonizing enzyme C-terminal" evidence="4">
    <location>
        <begin position="158"/>
        <end position="252"/>
    </location>
</feature>
<sequence>MISLSELGPIRVAKIDTLVYRAPITDPVQTSFGIMHDRPAVLIRIEDDAGAVGWGEVWCNFPGVGAEHRARVVDSCIAPILQERSWSHPTQAFEELTRRLHVLGLQSGEPGTMAQAIAGTDIAMWDLAAKRLDQPLWKLLGGSRQIQVYASGLSPTAPEQLAAQKRDEGYRAFKLKVGFGAERDLANLRALRSMFGPDTALMIDANQGWDPDTAIEMSGLLAECNPLWLEEPIQVDHTFAQWRKLATASKIPLAAGENMRGEAEFTSAIASGAFAVLQPDLGKWGGFSGCLAVGKQALASDHLFCPHWLGGGVGLVASMQLKAAIGGAGFVEVDSNPNPLRDLFAGELVRPVDGAVTLSELPGLGITPDLQAVSSFLVPHAYA</sequence>
<dbReference type="Proteomes" id="UP000283474">
    <property type="component" value="Chromosome"/>
</dbReference>
<reference evidence="5 6" key="1">
    <citation type="submission" date="2017-08" db="EMBL/GenBank/DDBJ databases">
        <authorList>
            <person name="Park S.-J."/>
            <person name="Kim H."/>
        </authorList>
    </citation>
    <scope>NUCLEOTIDE SEQUENCE [LARGE SCALE GENOMIC DNA]</scope>
    <source>
        <strain evidence="6">ye3</strain>
    </source>
</reference>
<evidence type="ECO:0000313" key="5">
    <source>
        <dbReference type="EMBL" id="QAA94819.1"/>
    </source>
</evidence>
<accession>A0A410GEX1</accession>
<dbReference type="CDD" id="cd03316">
    <property type="entry name" value="MR_like"/>
    <property type="match status" value="1"/>
</dbReference>
<organism evidence="5 6">
    <name type="scientific">Pollutimonas thiosulfatoxidans</name>
    <dbReference type="NCBI Taxonomy" id="2028345"/>
    <lineage>
        <taxon>Bacteria</taxon>
        <taxon>Pseudomonadati</taxon>
        <taxon>Pseudomonadota</taxon>
        <taxon>Betaproteobacteria</taxon>
        <taxon>Burkholderiales</taxon>
        <taxon>Alcaligenaceae</taxon>
        <taxon>Pollutimonas</taxon>
    </lineage>
</organism>